<feature type="transmembrane region" description="Helical" evidence="1">
    <location>
        <begin position="30"/>
        <end position="48"/>
    </location>
</feature>
<evidence type="ECO:0000313" key="3">
    <source>
        <dbReference type="Proteomes" id="UP000190044"/>
    </source>
</evidence>
<sequence length="49" mass="4879">MTAALAASIAGGYILGGALAEILDHGFSPVHLLDLAFGLFAVFAGIAYA</sequence>
<organism evidence="2 3">
    <name type="scientific">Sphingopyxis flava</name>
    <dbReference type="NCBI Taxonomy" id="1507287"/>
    <lineage>
        <taxon>Bacteria</taxon>
        <taxon>Pseudomonadati</taxon>
        <taxon>Pseudomonadota</taxon>
        <taxon>Alphaproteobacteria</taxon>
        <taxon>Sphingomonadales</taxon>
        <taxon>Sphingomonadaceae</taxon>
        <taxon>Sphingopyxis</taxon>
    </lineage>
</organism>
<keyword evidence="1" id="KW-1133">Transmembrane helix</keyword>
<evidence type="ECO:0000256" key="1">
    <source>
        <dbReference type="SAM" id="Phobius"/>
    </source>
</evidence>
<gene>
    <name evidence="2" type="ORF">SAMN06295937_1011110</name>
</gene>
<keyword evidence="1" id="KW-0472">Membrane</keyword>
<dbReference type="Proteomes" id="UP000190044">
    <property type="component" value="Unassembled WGS sequence"/>
</dbReference>
<protein>
    <submittedName>
        <fullName evidence="2">Uncharacterized protein</fullName>
    </submittedName>
</protein>
<dbReference type="AlphaFoldDB" id="A0A1T5CTW9"/>
<evidence type="ECO:0000313" key="2">
    <source>
        <dbReference type="EMBL" id="SKB62854.1"/>
    </source>
</evidence>
<name>A0A1T5CTW9_9SPHN</name>
<dbReference type="RefSeq" id="WP_176141568.1">
    <property type="nucleotide sequence ID" value="NZ_FUYP01000011.1"/>
</dbReference>
<proteinExistence type="predicted"/>
<keyword evidence="3" id="KW-1185">Reference proteome</keyword>
<dbReference type="EMBL" id="FUYP01000011">
    <property type="protein sequence ID" value="SKB62854.1"/>
    <property type="molecule type" value="Genomic_DNA"/>
</dbReference>
<reference evidence="3" key="1">
    <citation type="submission" date="2017-02" db="EMBL/GenBank/DDBJ databases">
        <authorList>
            <person name="Varghese N."/>
            <person name="Submissions S."/>
        </authorList>
    </citation>
    <scope>NUCLEOTIDE SEQUENCE [LARGE SCALE GENOMIC DNA]</scope>
    <source>
        <strain evidence="3">R11H</strain>
    </source>
</reference>
<keyword evidence="1" id="KW-0812">Transmembrane</keyword>
<accession>A0A1T5CTW9</accession>